<gene>
    <name evidence="3" type="ORF">GP475_04695</name>
</gene>
<keyword evidence="2" id="KW-0812">Transmembrane</keyword>
<dbReference type="KEGG" id="cpoy:GP475_04695"/>
<feature type="region of interest" description="Disordered" evidence="1">
    <location>
        <begin position="21"/>
        <end position="44"/>
    </location>
</feature>
<accession>A0A7H0SN94</accession>
<dbReference type="AlphaFoldDB" id="A0A7H0SN94"/>
<feature type="transmembrane region" description="Helical" evidence="2">
    <location>
        <begin position="161"/>
        <end position="179"/>
    </location>
</feature>
<keyword evidence="2" id="KW-0472">Membrane</keyword>
<evidence type="ECO:0000313" key="3">
    <source>
        <dbReference type="EMBL" id="QNQ90019.1"/>
    </source>
</evidence>
<sequence>MFNYLPEGYSVGLLSLLRGKKSRQSGEPVPESVTDGQGSDPAALEKNASPAGKILIKALDRAADIQSSSINRYVDFLRSRHPEATPSDLQKMLDKHFLTLVTGSGGTAGAAAALPGIGFITGAIAISAESMLFLDAAAFYVMASAKIRGVDIHNAEKRRGLILLALLGSQGTAIVDTVIGDTAGFAGLPSAASLARLSAPKVQTVNNRLLRVALKQVRKRLSAAWIAKVMPLGIGAVIGLITNRRLAKKFIENSRESLGVLPAQFEQPAPSKEEVTEPELESVEKAISD</sequence>
<dbReference type="EMBL" id="CP046884">
    <property type="protein sequence ID" value="QNQ90019.1"/>
    <property type="molecule type" value="Genomic_DNA"/>
</dbReference>
<reference evidence="3 4" key="1">
    <citation type="submission" date="2019-12" db="EMBL/GenBank/DDBJ databases">
        <title>Corynebacterium sp. nov., isolated from feces of the Anser Albifrons in China.</title>
        <authorList>
            <person name="Liu Q."/>
        </authorList>
    </citation>
    <scope>NUCLEOTIDE SEQUENCE [LARGE SCALE GENOMIC DNA]</scope>
    <source>
        <strain evidence="3 4">4H37-19</strain>
    </source>
</reference>
<keyword evidence="4" id="KW-1185">Reference proteome</keyword>
<feature type="transmembrane region" description="Helical" evidence="2">
    <location>
        <begin position="120"/>
        <end position="141"/>
    </location>
</feature>
<name>A0A7H0SN94_9CORY</name>
<proteinExistence type="predicted"/>
<evidence type="ECO:0000313" key="4">
    <source>
        <dbReference type="Proteomes" id="UP000516320"/>
    </source>
</evidence>
<protein>
    <submittedName>
        <fullName evidence="3">Uncharacterized protein</fullName>
    </submittedName>
</protein>
<feature type="region of interest" description="Disordered" evidence="1">
    <location>
        <begin position="262"/>
        <end position="289"/>
    </location>
</feature>
<evidence type="ECO:0000256" key="1">
    <source>
        <dbReference type="SAM" id="MobiDB-lite"/>
    </source>
</evidence>
<keyword evidence="2" id="KW-1133">Transmembrane helix</keyword>
<evidence type="ECO:0000256" key="2">
    <source>
        <dbReference type="SAM" id="Phobius"/>
    </source>
</evidence>
<dbReference type="Proteomes" id="UP000516320">
    <property type="component" value="Chromosome"/>
</dbReference>
<feature type="transmembrane region" description="Helical" evidence="2">
    <location>
        <begin position="223"/>
        <end position="241"/>
    </location>
</feature>
<organism evidence="3 4">
    <name type="scientific">Corynebacterium poyangense</name>
    <dbReference type="NCBI Taxonomy" id="2684405"/>
    <lineage>
        <taxon>Bacteria</taxon>
        <taxon>Bacillati</taxon>
        <taxon>Actinomycetota</taxon>
        <taxon>Actinomycetes</taxon>
        <taxon>Mycobacteriales</taxon>
        <taxon>Corynebacteriaceae</taxon>
        <taxon>Corynebacterium</taxon>
    </lineage>
</organism>